<evidence type="ECO:0000256" key="2">
    <source>
        <dbReference type="ARBA" id="ARBA00009190"/>
    </source>
</evidence>
<dbReference type="PANTHER" id="PTHR12608">
    <property type="entry name" value="TRANSMEMBRANE PROTEIN HTP-1 RELATED"/>
    <property type="match status" value="1"/>
</dbReference>
<feature type="transmembrane region" description="Helical" evidence="6">
    <location>
        <begin position="168"/>
        <end position="187"/>
    </location>
</feature>
<dbReference type="EMBL" id="CP128399">
    <property type="protein sequence ID" value="WJW66867.1"/>
    <property type="molecule type" value="Genomic_DNA"/>
</dbReference>
<dbReference type="InterPro" id="IPR001727">
    <property type="entry name" value="GDT1-like"/>
</dbReference>
<accession>A0ABY9B162</accession>
<evidence type="ECO:0000313" key="7">
    <source>
        <dbReference type="EMBL" id="WJW66867.1"/>
    </source>
</evidence>
<evidence type="ECO:0000256" key="3">
    <source>
        <dbReference type="ARBA" id="ARBA00022692"/>
    </source>
</evidence>
<dbReference type="RefSeq" id="WP_341468760.1">
    <property type="nucleotide sequence ID" value="NZ_CP128399.1"/>
</dbReference>
<feature type="transmembrane region" description="Helical" evidence="6">
    <location>
        <begin position="135"/>
        <end position="156"/>
    </location>
</feature>
<keyword evidence="3 6" id="KW-0812">Transmembrane</keyword>
<evidence type="ECO:0000313" key="8">
    <source>
        <dbReference type="Proteomes" id="UP001431572"/>
    </source>
</evidence>
<evidence type="ECO:0000256" key="6">
    <source>
        <dbReference type="RuleBase" id="RU365102"/>
    </source>
</evidence>
<gene>
    <name evidence="7" type="ORF">OZ401_000112</name>
</gene>
<comment type="similarity">
    <text evidence="2 6">Belongs to the GDT1 family.</text>
</comment>
<keyword evidence="8" id="KW-1185">Reference proteome</keyword>
<evidence type="ECO:0000256" key="5">
    <source>
        <dbReference type="ARBA" id="ARBA00023136"/>
    </source>
</evidence>
<keyword evidence="4 6" id="KW-1133">Transmembrane helix</keyword>
<reference evidence="7" key="1">
    <citation type="journal article" date="2024" name="Nature">
        <title>Anoxygenic phototroph of the Chloroflexota uses a type I reaction centre.</title>
        <authorList>
            <person name="Tsuji J.M."/>
            <person name="Shaw N.A."/>
            <person name="Nagashima S."/>
            <person name="Venkiteswaran J.J."/>
            <person name="Schiff S.L."/>
            <person name="Watanabe T."/>
            <person name="Fukui M."/>
            <person name="Hanada S."/>
            <person name="Tank M."/>
            <person name="Neufeld J.D."/>
        </authorList>
    </citation>
    <scope>NUCLEOTIDE SEQUENCE</scope>
    <source>
        <strain evidence="7">L227-S17</strain>
    </source>
</reference>
<comment type="caution">
    <text evidence="6">Lacks conserved residue(s) required for the propagation of feature annotation.</text>
</comment>
<evidence type="ECO:0000256" key="1">
    <source>
        <dbReference type="ARBA" id="ARBA00004141"/>
    </source>
</evidence>
<dbReference type="Pfam" id="PF01169">
    <property type="entry name" value="GDT1"/>
    <property type="match status" value="2"/>
</dbReference>
<proteinExistence type="inferred from homology"/>
<feature type="transmembrane region" description="Helical" evidence="6">
    <location>
        <begin position="65"/>
        <end position="83"/>
    </location>
</feature>
<dbReference type="PANTHER" id="PTHR12608:SF1">
    <property type="entry name" value="TRANSMEMBRANE PROTEIN 165"/>
    <property type="match status" value="1"/>
</dbReference>
<feature type="transmembrane region" description="Helical" evidence="6">
    <location>
        <begin position="36"/>
        <end position="58"/>
    </location>
</feature>
<keyword evidence="5 6" id="KW-0472">Membrane</keyword>
<dbReference type="Proteomes" id="UP001431572">
    <property type="component" value="Chromosome 1"/>
</dbReference>
<evidence type="ECO:0000256" key="4">
    <source>
        <dbReference type="ARBA" id="ARBA00022989"/>
    </source>
</evidence>
<comment type="subcellular location">
    <subcellularLocation>
        <location evidence="1 6">Membrane</location>
        <topology evidence="1 6">Multi-pass membrane protein</topology>
    </subcellularLocation>
</comment>
<organism evidence="7 8">
    <name type="scientific">Candidatus Chlorohelix allophototropha</name>
    <dbReference type="NCBI Taxonomy" id="3003348"/>
    <lineage>
        <taxon>Bacteria</taxon>
        <taxon>Bacillati</taxon>
        <taxon>Chloroflexota</taxon>
        <taxon>Chloroflexia</taxon>
        <taxon>Candidatus Chloroheliales</taxon>
        <taxon>Candidatus Chloroheliaceae</taxon>
        <taxon>Candidatus Chlorohelix</taxon>
    </lineage>
</organism>
<name>A0ABY9B162_9CHLR</name>
<protein>
    <recommendedName>
        <fullName evidence="6">GDT1 family protein</fullName>
    </recommendedName>
</protein>
<sequence>MSAILASFFFIFAAEMGDKTQLVALAFATRYRPKLVLIGITIATLLVHLFSVTIGEVLGASLPSFWISIAAGLAFIGFGIWTLRGDELDDEGEVKEHALGPLFTVGITFFLAELGDKTMLATVTLSSEYRDFVPVWIGSTLGMVLADGLAVIVGIVAGKRLPEKTIQIVAALIFIGTGIFTLVETIFL</sequence>